<dbReference type="PROSITE" id="PS51012">
    <property type="entry name" value="ABC_TM2"/>
    <property type="match status" value="1"/>
</dbReference>
<feature type="transmembrane region" description="Helical" evidence="5">
    <location>
        <begin position="132"/>
        <end position="151"/>
    </location>
</feature>
<dbReference type="PIRSF" id="PIRSF006648">
    <property type="entry name" value="DrrB"/>
    <property type="match status" value="1"/>
</dbReference>
<keyword evidence="3 5" id="KW-1133">Transmembrane helix</keyword>
<dbReference type="GO" id="GO:0043190">
    <property type="term" value="C:ATP-binding cassette (ABC) transporter complex"/>
    <property type="evidence" value="ECO:0007669"/>
    <property type="project" value="InterPro"/>
</dbReference>
<feature type="transmembrane region" description="Helical" evidence="5">
    <location>
        <begin position="80"/>
        <end position="102"/>
    </location>
</feature>
<feature type="transmembrane region" description="Helical" evidence="5">
    <location>
        <begin position="249"/>
        <end position="272"/>
    </location>
</feature>
<dbReference type="InterPro" id="IPR013525">
    <property type="entry name" value="ABC2_TM"/>
</dbReference>
<evidence type="ECO:0000256" key="5">
    <source>
        <dbReference type="SAM" id="Phobius"/>
    </source>
</evidence>
<evidence type="ECO:0000256" key="4">
    <source>
        <dbReference type="ARBA" id="ARBA00023136"/>
    </source>
</evidence>
<protein>
    <submittedName>
        <fullName evidence="7">Unannotated protein</fullName>
    </submittedName>
</protein>
<dbReference type="PANTHER" id="PTHR43229">
    <property type="entry name" value="NODULATION PROTEIN J"/>
    <property type="match status" value="1"/>
</dbReference>
<dbReference type="EMBL" id="CAEZSF010000296">
    <property type="protein sequence ID" value="CAB4557644.1"/>
    <property type="molecule type" value="Genomic_DNA"/>
</dbReference>
<evidence type="ECO:0000313" key="7">
    <source>
        <dbReference type="EMBL" id="CAB4557644.1"/>
    </source>
</evidence>
<comment type="subcellular location">
    <subcellularLocation>
        <location evidence="1">Membrane</location>
        <topology evidence="1">Multi-pass membrane protein</topology>
    </subcellularLocation>
</comment>
<sequence length="278" mass="29974">MTATQIVTQEQPLIKRPRGVAAMWHDSRIIAWRNLVQLPRTPGLVIFTLIQPVMFVLLFNYVFGGAIGKALPPGTTYAQFLIPGIMVQTIVFGTSATAVGLADDLQKGIIDRFKSLPITRSAVLTGRIMADAIRLTAVATVLVLIGYVVGFRFEGGIGFGLLMVLTAVSFGAAMCWVMANIGMAVKDVETAQTAGFVWLFPLTFISSVFTPVYTMPGWLQVFARNNPVTLVANLLRAFSVGEVLPGSTWASMAVPVALWVIGITAVAAPLAVNRYRKV</sequence>
<feature type="transmembrane region" description="Helical" evidence="5">
    <location>
        <begin position="157"/>
        <end position="181"/>
    </location>
</feature>
<organism evidence="7">
    <name type="scientific">freshwater metagenome</name>
    <dbReference type="NCBI Taxonomy" id="449393"/>
    <lineage>
        <taxon>unclassified sequences</taxon>
        <taxon>metagenomes</taxon>
        <taxon>ecological metagenomes</taxon>
    </lineage>
</organism>
<reference evidence="7" key="1">
    <citation type="submission" date="2020-05" db="EMBL/GenBank/DDBJ databases">
        <authorList>
            <person name="Chiriac C."/>
            <person name="Salcher M."/>
            <person name="Ghai R."/>
            <person name="Kavagutti S V."/>
        </authorList>
    </citation>
    <scope>NUCLEOTIDE SEQUENCE</scope>
</reference>
<dbReference type="InterPro" id="IPR051784">
    <property type="entry name" value="Nod_factor_ABC_transporter"/>
</dbReference>
<evidence type="ECO:0000256" key="3">
    <source>
        <dbReference type="ARBA" id="ARBA00022989"/>
    </source>
</evidence>
<proteinExistence type="predicted"/>
<evidence type="ECO:0000259" key="6">
    <source>
        <dbReference type="PROSITE" id="PS51012"/>
    </source>
</evidence>
<dbReference type="GO" id="GO:0140359">
    <property type="term" value="F:ABC-type transporter activity"/>
    <property type="evidence" value="ECO:0007669"/>
    <property type="project" value="InterPro"/>
</dbReference>
<accession>A0A6J6D2X1</accession>
<dbReference type="EMBL" id="CAFBMG010000173">
    <property type="protein sequence ID" value="CAB4914893.1"/>
    <property type="molecule type" value="Genomic_DNA"/>
</dbReference>
<feature type="domain" description="ABC transmembrane type-2" evidence="6">
    <location>
        <begin position="43"/>
        <end position="278"/>
    </location>
</feature>
<keyword evidence="2 5" id="KW-0812">Transmembrane</keyword>
<dbReference type="InterPro" id="IPR000412">
    <property type="entry name" value="ABC_2_transport"/>
</dbReference>
<evidence type="ECO:0000256" key="2">
    <source>
        <dbReference type="ARBA" id="ARBA00022692"/>
    </source>
</evidence>
<gene>
    <name evidence="7" type="ORF">UFOPK1358_02017</name>
    <name evidence="8" type="ORF">UFOPK3519_01639</name>
</gene>
<dbReference type="Pfam" id="PF01061">
    <property type="entry name" value="ABC2_membrane"/>
    <property type="match status" value="1"/>
</dbReference>
<feature type="transmembrane region" description="Helical" evidence="5">
    <location>
        <begin position="193"/>
        <end position="213"/>
    </location>
</feature>
<dbReference type="InterPro" id="IPR047817">
    <property type="entry name" value="ABC2_TM_bact-type"/>
</dbReference>
<feature type="transmembrane region" description="Helical" evidence="5">
    <location>
        <begin position="43"/>
        <end position="68"/>
    </location>
</feature>
<dbReference type="PANTHER" id="PTHR43229:SF2">
    <property type="entry name" value="NODULATION PROTEIN J"/>
    <property type="match status" value="1"/>
</dbReference>
<evidence type="ECO:0000313" key="8">
    <source>
        <dbReference type="EMBL" id="CAB4914893.1"/>
    </source>
</evidence>
<name>A0A6J6D2X1_9ZZZZ</name>
<keyword evidence="4 5" id="KW-0472">Membrane</keyword>
<evidence type="ECO:0000256" key="1">
    <source>
        <dbReference type="ARBA" id="ARBA00004141"/>
    </source>
</evidence>
<dbReference type="AlphaFoldDB" id="A0A6J6D2X1"/>